<dbReference type="OrthoDB" id="9807580at2"/>
<dbReference type="SFLD" id="SFLDG01018">
    <property type="entry name" value="Squalene/Phytoene_Synthase_Lik"/>
    <property type="match status" value="1"/>
</dbReference>
<sequence>MTIESTADASSGATASSSSFYAAMRILPRAQREAMFQIYTFCRYVDDIADSDSPRPERRAALQQWRDDIDALYQGRAPERLRDYDASVSAFDLRREDFLAIIDGMEMDVLADIRAPDDATLDLYCDRVASAVGRLSVRVFGLPEQDGILLAHHLGRALQLTNILRDLDEDAALGRLYLPREGLLRADIGSFDPAAVISNPALPQVCAPLVERAQAHFVESDEIMNRNPRRAVRAPRIMSRYYHAILDMLEHRGFQLPRSPVHLSQAAKIAIVLRYALI</sequence>
<dbReference type="InterPro" id="IPR017828">
    <property type="entry name" value="SQ_synth_HpnD-like"/>
</dbReference>
<dbReference type="Proteomes" id="UP000001953">
    <property type="component" value="Chromosome"/>
</dbReference>
<keyword evidence="1" id="KW-0808">Transferase</keyword>
<dbReference type="InterPro" id="IPR044843">
    <property type="entry name" value="Trans_IPPS_bact-type"/>
</dbReference>
<dbReference type="SFLD" id="SFLDS00005">
    <property type="entry name" value="Isoprenoid_Synthase_Type_I"/>
    <property type="match status" value="1"/>
</dbReference>
<dbReference type="PROSITE" id="PS01044">
    <property type="entry name" value="SQUALEN_PHYTOEN_SYN_1"/>
    <property type="match status" value="1"/>
</dbReference>
<keyword evidence="3" id="KW-1185">Reference proteome</keyword>
<name>Q1QJY4_NITHX</name>
<dbReference type="AlphaFoldDB" id="Q1QJY4"/>
<dbReference type="NCBIfam" id="TIGR03465">
    <property type="entry name" value="HpnD"/>
    <property type="match status" value="1"/>
</dbReference>
<dbReference type="eggNOG" id="COG1562">
    <property type="taxonomic scope" value="Bacteria"/>
</dbReference>
<organism evidence="2 3">
    <name type="scientific">Nitrobacter hamburgensis (strain DSM 10229 / NCIMB 13809 / X14)</name>
    <dbReference type="NCBI Taxonomy" id="323097"/>
    <lineage>
        <taxon>Bacteria</taxon>
        <taxon>Pseudomonadati</taxon>
        <taxon>Pseudomonadota</taxon>
        <taxon>Alphaproteobacteria</taxon>
        <taxon>Hyphomicrobiales</taxon>
        <taxon>Nitrobacteraceae</taxon>
        <taxon>Nitrobacter</taxon>
    </lineage>
</organism>
<reference evidence="2 3" key="1">
    <citation type="submission" date="2006-03" db="EMBL/GenBank/DDBJ databases">
        <title>Complete sequence of chromosome of Nitrobacter hamburgensis X14.</title>
        <authorList>
            <consortium name="US DOE Joint Genome Institute"/>
            <person name="Copeland A."/>
            <person name="Lucas S."/>
            <person name="Lapidus A."/>
            <person name="Barry K."/>
            <person name="Detter J.C."/>
            <person name="Glavina del Rio T."/>
            <person name="Hammon N."/>
            <person name="Israni S."/>
            <person name="Dalin E."/>
            <person name="Tice H."/>
            <person name="Pitluck S."/>
            <person name="Chain P."/>
            <person name="Malfatti S."/>
            <person name="Shin M."/>
            <person name="Vergez L."/>
            <person name="Schmutz J."/>
            <person name="Larimer F."/>
            <person name="Land M."/>
            <person name="Hauser L."/>
            <person name="Kyrpides N."/>
            <person name="Ivanova N."/>
            <person name="Ward B."/>
            <person name="Arp D."/>
            <person name="Klotz M."/>
            <person name="Stein L."/>
            <person name="O'Mullan G."/>
            <person name="Starkenburg S."/>
            <person name="Sayavedra L."/>
            <person name="Poret-Peterson A.T."/>
            <person name="Gentry M.E."/>
            <person name="Bruce D."/>
            <person name="Richardson P."/>
        </authorList>
    </citation>
    <scope>NUCLEOTIDE SEQUENCE [LARGE SCALE GENOMIC DNA]</scope>
    <source>
        <strain evidence="3">DSM 10229 / NCIMB 13809 / X14</strain>
    </source>
</reference>
<dbReference type="InterPro" id="IPR033904">
    <property type="entry name" value="Trans_IPPS_HH"/>
</dbReference>
<evidence type="ECO:0000313" key="2">
    <source>
        <dbReference type="EMBL" id="ABE63463.1"/>
    </source>
</evidence>
<dbReference type="GO" id="GO:0051996">
    <property type="term" value="F:squalene synthase [NAD(P)H] activity"/>
    <property type="evidence" value="ECO:0007669"/>
    <property type="project" value="InterPro"/>
</dbReference>
<dbReference type="PROSITE" id="PS01045">
    <property type="entry name" value="SQUALEN_PHYTOEN_SYN_2"/>
    <property type="match status" value="1"/>
</dbReference>
<dbReference type="Pfam" id="PF00494">
    <property type="entry name" value="SQS_PSY"/>
    <property type="match status" value="1"/>
</dbReference>
<dbReference type="GO" id="GO:0016117">
    <property type="term" value="P:carotenoid biosynthetic process"/>
    <property type="evidence" value="ECO:0007669"/>
    <property type="project" value="InterPro"/>
</dbReference>
<proteinExistence type="predicted"/>
<evidence type="ECO:0000313" key="3">
    <source>
        <dbReference type="Proteomes" id="UP000001953"/>
    </source>
</evidence>
<accession>Q1QJY4</accession>
<dbReference type="EMBL" id="CP000319">
    <property type="protein sequence ID" value="ABE63463.1"/>
    <property type="molecule type" value="Genomic_DNA"/>
</dbReference>
<dbReference type="CDD" id="cd00683">
    <property type="entry name" value="Trans_IPPS_HH"/>
    <property type="match status" value="1"/>
</dbReference>
<dbReference type="STRING" id="323097.Nham_2684"/>
<dbReference type="Gene3D" id="1.10.600.10">
    <property type="entry name" value="Farnesyl Diphosphate Synthase"/>
    <property type="match status" value="1"/>
</dbReference>
<dbReference type="GO" id="GO:0004311">
    <property type="term" value="F:geranylgeranyl diphosphate synthase activity"/>
    <property type="evidence" value="ECO:0007669"/>
    <property type="project" value="InterPro"/>
</dbReference>
<dbReference type="RefSeq" id="WP_011511129.1">
    <property type="nucleotide sequence ID" value="NC_007964.1"/>
</dbReference>
<dbReference type="InterPro" id="IPR008949">
    <property type="entry name" value="Isoprenoid_synthase_dom_sf"/>
</dbReference>
<dbReference type="KEGG" id="nha:Nham_2684"/>
<protein>
    <submittedName>
        <fullName evidence="2">Squalene/phytoene synthase</fullName>
    </submittedName>
</protein>
<gene>
    <name evidence="2" type="ordered locus">Nham_2684</name>
</gene>
<dbReference type="SFLD" id="SFLDG01212">
    <property type="entry name" value="Phytoene_synthase_like"/>
    <property type="match status" value="1"/>
</dbReference>
<dbReference type="InterPro" id="IPR019845">
    <property type="entry name" value="Squalene/phytoene_synthase_CS"/>
</dbReference>
<dbReference type="PANTHER" id="PTHR31480">
    <property type="entry name" value="BIFUNCTIONAL LYCOPENE CYCLASE/PHYTOENE SYNTHASE"/>
    <property type="match status" value="1"/>
</dbReference>
<dbReference type="HOGENOM" id="CLU_037269_1_1_5"/>
<dbReference type="InterPro" id="IPR002060">
    <property type="entry name" value="Squ/phyt_synthse"/>
</dbReference>
<dbReference type="SUPFAM" id="SSF48576">
    <property type="entry name" value="Terpenoid synthases"/>
    <property type="match status" value="1"/>
</dbReference>
<evidence type="ECO:0000256" key="1">
    <source>
        <dbReference type="ARBA" id="ARBA00022679"/>
    </source>
</evidence>